<organism evidence="5 6">
    <name type="scientific">Capillimicrobium parvum</name>
    <dbReference type="NCBI Taxonomy" id="2884022"/>
    <lineage>
        <taxon>Bacteria</taxon>
        <taxon>Bacillati</taxon>
        <taxon>Actinomycetota</taxon>
        <taxon>Thermoleophilia</taxon>
        <taxon>Solirubrobacterales</taxon>
        <taxon>Capillimicrobiaceae</taxon>
        <taxon>Capillimicrobium</taxon>
    </lineage>
</organism>
<reference evidence="5" key="1">
    <citation type="journal article" date="2022" name="Int. J. Syst. Evol. Microbiol.">
        <title>Pseudomonas aegrilactucae sp. nov. and Pseudomonas morbosilactucae sp. nov., pathogens causing bacterial rot of lettuce in Japan.</title>
        <authorList>
            <person name="Sawada H."/>
            <person name="Fujikawa T."/>
            <person name="Satou M."/>
        </authorList>
    </citation>
    <scope>NUCLEOTIDE SEQUENCE</scope>
    <source>
        <strain evidence="5">0166_1</strain>
    </source>
</reference>
<evidence type="ECO:0000313" key="5">
    <source>
        <dbReference type="EMBL" id="UGS35912.1"/>
    </source>
</evidence>
<dbReference type="SUPFAM" id="SSF56176">
    <property type="entry name" value="FAD-binding/transporter-associated domain-like"/>
    <property type="match status" value="1"/>
</dbReference>
<dbReference type="InterPro" id="IPR016166">
    <property type="entry name" value="FAD-bd_PCMH"/>
</dbReference>
<evidence type="ECO:0000256" key="2">
    <source>
        <dbReference type="ARBA" id="ARBA00022827"/>
    </source>
</evidence>
<dbReference type="InterPro" id="IPR005107">
    <property type="entry name" value="CO_DH_flav_C"/>
</dbReference>
<dbReference type="KEGG" id="sbae:DSM104329_02309"/>
<dbReference type="InterPro" id="IPR016167">
    <property type="entry name" value="FAD-bd_PCMH_sub1"/>
</dbReference>
<gene>
    <name evidence="5" type="primary">kdhA_1</name>
    <name evidence="5" type="ORF">DSM104329_02309</name>
</gene>
<dbReference type="InterPro" id="IPR036318">
    <property type="entry name" value="FAD-bd_PCMH-like_sf"/>
</dbReference>
<evidence type="ECO:0000256" key="1">
    <source>
        <dbReference type="ARBA" id="ARBA00022630"/>
    </source>
</evidence>
<dbReference type="Gene3D" id="3.30.390.50">
    <property type="entry name" value="CO dehydrogenase flavoprotein, C-terminal domain"/>
    <property type="match status" value="1"/>
</dbReference>
<dbReference type="InterPro" id="IPR002346">
    <property type="entry name" value="Mopterin_DH_FAD-bd"/>
</dbReference>
<dbReference type="InterPro" id="IPR016169">
    <property type="entry name" value="FAD-bd_PCMH_sub2"/>
</dbReference>
<dbReference type="Gene3D" id="3.30.465.10">
    <property type="match status" value="1"/>
</dbReference>
<keyword evidence="6" id="KW-1185">Reference proteome</keyword>
<dbReference type="Gene3D" id="3.30.43.10">
    <property type="entry name" value="Uridine Diphospho-n-acetylenolpyruvylglucosamine Reductase, domain 2"/>
    <property type="match status" value="1"/>
</dbReference>
<dbReference type="PANTHER" id="PTHR42659">
    <property type="entry name" value="XANTHINE DEHYDROGENASE SUBUNIT C-RELATED"/>
    <property type="match status" value="1"/>
</dbReference>
<dbReference type="Pfam" id="PF03450">
    <property type="entry name" value="CO_deh_flav_C"/>
    <property type="match status" value="1"/>
</dbReference>
<dbReference type="InterPro" id="IPR051312">
    <property type="entry name" value="Diverse_Substr_Oxidored"/>
</dbReference>
<proteinExistence type="predicted"/>
<protein>
    <submittedName>
        <fullName evidence="5">6-hydroxypseudooxynicotine dehydrogenase complex subunit alpha</fullName>
        <ecNumber evidence="5">1.5.99.14</ecNumber>
    </submittedName>
</protein>
<dbReference type="SUPFAM" id="SSF55447">
    <property type="entry name" value="CO dehydrogenase flavoprotein C-terminal domain-like"/>
    <property type="match status" value="1"/>
</dbReference>
<feature type="domain" description="FAD-binding PCMH-type" evidence="4">
    <location>
        <begin position="1"/>
        <end position="176"/>
    </location>
</feature>
<accession>A0A9E6XWU1</accession>
<dbReference type="InterPro" id="IPR036683">
    <property type="entry name" value="CO_DH_flav_C_dom_sf"/>
</dbReference>
<sequence length="288" mass="30381">MKPAPFKYASPESLEEATSLLQQHGDDAKVLAGGQSLIPLMNMRLARPGVLVDINHVAGLDGISRNGGLTIGTNTRHVTVLRSPEVRAYAPIVNEAMRHVGHVGIRTRGTFGGATAHADPAAEIPAVLLALDAQITVQGPQGTRTIAADDFFVSTFTTELEDDEIVTAVQLPHPLDHAAWSFHEVSRRHGDFALVGVAAVAELDGSGNVSRARIALSGVADTPVRVTQAEDSLVGRAPADGADEAGRLAEQQLDPPSDFHATSTYRREVAGALVTRALQDMDTKGGSR</sequence>
<keyword evidence="3 5" id="KW-0560">Oxidoreductase</keyword>
<dbReference type="AlphaFoldDB" id="A0A9E6XWU1"/>
<dbReference type="EC" id="1.5.99.14" evidence="5"/>
<dbReference type="RefSeq" id="WP_259315591.1">
    <property type="nucleotide sequence ID" value="NZ_CP087164.1"/>
</dbReference>
<dbReference type="EMBL" id="CP087164">
    <property type="protein sequence ID" value="UGS35912.1"/>
    <property type="molecule type" value="Genomic_DNA"/>
</dbReference>
<dbReference type="SMART" id="SM01092">
    <property type="entry name" value="CO_deh_flav_C"/>
    <property type="match status" value="1"/>
</dbReference>
<keyword evidence="2" id="KW-0274">FAD</keyword>
<dbReference type="GO" id="GO:0034909">
    <property type="term" value="F:6-hydroxypseudooxynicotine dehydrogenase activity"/>
    <property type="evidence" value="ECO:0007669"/>
    <property type="project" value="UniProtKB-EC"/>
</dbReference>
<evidence type="ECO:0000259" key="4">
    <source>
        <dbReference type="PROSITE" id="PS51387"/>
    </source>
</evidence>
<evidence type="ECO:0000313" key="6">
    <source>
        <dbReference type="Proteomes" id="UP001162834"/>
    </source>
</evidence>
<dbReference type="Proteomes" id="UP001162834">
    <property type="component" value="Chromosome"/>
</dbReference>
<keyword evidence="1" id="KW-0285">Flavoprotein</keyword>
<dbReference type="Pfam" id="PF00941">
    <property type="entry name" value="FAD_binding_5"/>
    <property type="match status" value="1"/>
</dbReference>
<dbReference type="GO" id="GO:0071949">
    <property type="term" value="F:FAD binding"/>
    <property type="evidence" value="ECO:0007669"/>
    <property type="project" value="InterPro"/>
</dbReference>
<evidence type="ECO:0000256" key="3">
    <source>
        <dbReference type="ARBA" id="ARBA00023002"/>
    </source>
</evidence>
<dbReference type="PANTHER" id="PTHR42659:SF2">
    <property type="entry name" value="XANTHINE DEHYDROGENASE SUBUNIT C-RELATED"/>
    <property type="match status" value="1"/>
</dbReference>
<name>A0A9E6XWU1_9ACTN</name>
<dbReference type="PROSITE" id="PS51387">
    <property type="entry name" value="FAD_PCMH"/>
    <property type="match status" value="1"/>
</dbReference>